<feature type="chain" id="PRO_5040924004" description="AB hydrolase-1 domain-containing protein" evidence="3">
    <location>
        <begin position="17"/>
        <end position="203"/>
    </location>
</feature>
<sequence length="203" mass="21837">MFVIPFLLLLSTSLLSTSPLSYLSFHSPSPSFPDPPIILLHGLLGQAKNFANLGSLLALSNPTREVYALDLRNHGGNLDAGGAWGPSMTYPILSSDVLDWMDWKGVPVATLIGHSMGGKVAMEAARTERGRGMLEGLVAIDIAPVKYEPGDGTMWEVIQKVVEACRELELGEAKTKAGANRMLKEGGVEDSNLRGFICTNLEK</sequence>
<dbReference type="Pfam" id="PF00561">
    <property type="entry name" value="Abhydrolase_1"/>
    <property type="match status" value="1"/>
</dbReference>
<protein>
    <recommendedName>
        <fullName evidence="4">AB hydrolase-1 domain-containing protein</fullName>
    </recommendedName>
</protein>
<feature type="signal peptide" evidence="3">
    <location>
        <begin position="1"/>
        <end position="16"/>
    </location>
</feature>
<evidence type="ECO:0000256" key="2">
    <source>
        <dbReference type="ARBA" id="ARBA00022801"/>
    </source>
</evidence>
<comment type="caution">
    <text evidence="5">The sequence shown here is derived from an EMBL/GenBank/DDBJ whole genome shotgun (WGS) entry which is preliminary data.</text>
</comment>
<keyword evidence="6" id="KW-1185">Reference proteome</keyword>
<dbReference type="OrthoDB" id="194865at2759"/>
<dbReference type="PANTHER" id="PTHR46118:SF4">
    <property type="entry name" value="PROTEIN ABHD11"/>
    <property type="match status" value="1"/>
</dbReference>
<proteinExistence type="inferred from homology"/>
<evidence type="ECO:0000256" key="3">
    <source>
        <dbReference type="SAM" id="SignalP"/>
    </source>
</evidence>
<keyword evidence="3" id="KW-0732">Signal</keyword>
<name>A0A9W7FWI6_9STRA</name>
<evidence type="ECO:0000259" key="4">
    <source>
        <dbReference type="Pfam" id="PF00561"/>
    </source>
</evidence>
<gene>
    <name evidence="5" type="ORF">TrRE_jg9736</name>
</gene>
<evidence type="ECO:0000313" key="5">
    <source>
        <dbReference type="EMBL" id="GMI21388.1"/>
    </source>
</evidence>
<evidence type="ECO:0000313" key="6">
    <source>
        <dbReference type="Proteomes" id="UP001165082"/>
    </source>
</evidence>
<dbReference type="GO" id="GO:0052689">
    <property type="term" value="F:carboxylic ester hydrolase activity"/>
    <property type="evidence" value="ECO:0007669"/>
    <property type="project" value="TreeGrafter"/>
</dbReference>
<accession>A0A9W7FWI6</accession>
<dbReference type="EMBL" id="BRXZ01008097">
    <property type="protein sequence ID" value="GMI21388.1"/>
    <property type="molecule type" value="Genomic_DNA"/>
</dbReference>
<feature type="domain" description="AB hydrolase-1" evidence="4">
    <location>
        <begin position="35"/>
        <end position="127"/>
    </location>
</feature>
<dbReference type="Proteomes" id="UP001165082">
    <property type="component" value="Unassembled WGS sequence"/>
</dbReference>
<dbReference type="SUPFAM" id="SSF53474">
    <property type="entry name" value="alpha/beta-Hydrolases"/>
    <property type="match status" value="1"/>
</dbReference>
<evidence type="ECO:0000256" key="1">
    <source>
        <dbReference type="ARBA" id="ARBA00008645"/>
    </source>
</evidence>
<comment type="similarity">
    <text evidence="1">Belongs to the AB hydrolase superfamily.</text>
</comment>
<dbReference type="InterPro" id="IPR029058">
    <property type="entry name" value="AB_hydrolase_fold"/>
</dbReference>
<reference evidence="5" key="1">
    <citation type="submission" date="2022-07" db="EMBL/GenBank/DDBJ databases">
        <title>Genome analysis of Parmales, a sister group of diatoms, reveals the evolutionary specialization of diatoms from phago-mixotrophs to photoautotrophs.</title>
        <authorList>
            <person name="Ban H."/>
            <person name="Sato S."/>
            <person name="Yoshikawa S."/>
            <person name="Kazumasa Y."/>
            <person name="Nakamura Y."/>
            <person name="Ichinomiya M."/>
            <person name="Saitoh K."/>
            <person name="Sato N."/>
            <person name="Blanc-Mathieu R."/>
            <person name="Endo H."/>
            <person name="Kuwata A."/>
            <person name="Ogata H."/>
        </authorList>
    </citation>
    <scope>NUCLEOTIDE SEQUENCE</scope>
</reference>
<dbReference type="PANTHER" id="PTHR46118">
    <property type="entry name" value="PROTEIN ABHD11"/>
    <property type="match status" value="1"/>
</dbReference>
<dbReference type="AlphaFoldDB" id="A0A9W7FWI6"/>
<dbReference type="InterPro" id="IPR000073">
    <property type="entry name" value="AB_hydrolase_1"/>
</dbReference>
<keyword evidence="2" id="KW-0378">Hydrolase</keyword>
<organism evidence="5 6">
    <name type="scientific">Triparma retinervis</name>
    <dbReference type="NCBI Taxonomy" id="2557542"/>
    <lineage>
        <taxon>Eukaryota</taxon>
        <taxon>Sar</taxon>
        <taxon>Stramenopiles</taxon>
        <taxon>Ochrophyta</taxon>
        <taxon>Bolidophyceae</taxon>
        <taxon>Parmales</taxon>
        <taxon>Triparmaceae</taxon>
        <taxon>Triparma</taxon>
    </lineage>
</organism>
<dbReference type="Gene3D" id="3.40.50.1820">
    <property type="entry name" value="alpha/beta hydrolase"/>
    <property type="match status" value="1"/>
</dbReference>
<feature type="non-terminal residue" evidence="5">
    <location>
        <position position="203"/>
    </location>
</feature>